<reference evidence="1 2" key="1">
    <citation type="submission" date="2019-03" db="EMBL/GenBank/DDBJ databases">
        <title>Freshwater and sediment microbial communities from various areas in North America, analyzing microbe dynamics in response to fracking.</title>
        <authorList>
            <person name="Lamendella R."/>
        </authorList>
    </citation>
    <scope>NUCLEOTIDE SEQUENCE [LARGE SCALE GENOMIC DNA]</scope>
    <source>
        <strain evidence="1 2">1_TX</strain>
    </source>
</reference>
<dbReference type="InterPro" id="IPR021558">
    <property type="entry name" value="MazE-like"/>
</dbReference>
<protein>
    <recommendedName>
        <fullName evidence="3">DUF3018 family protein</fullName>
    </recommendedName>
</protein>
<dbReference type="Pfam" id="PF11455">
    <property type="entry name" value="MazE-like"/>
    <property type="match status" value="1"/>
</dbReference>
<organism evidence="1 2">
    <name type="scientific">Halomonas ventosae</name>
    <dbReference type="NCBI Taxonomy" id="229007"/>
    <lineage>
        <taxon>Bacteria</taxon>
        <taxon>Pseudomonadati</taxon>
        <taxon>Pseudomonadota</taxon>
        <taxon>Gammaproteobacteria</taxon>
        <taxon>Oceanospirillales</taxon>
        <taxon>Halomonadaceae</taxon>
        <taxon>Halomonas</taxon>
    </lineage>
</organism>
<dbReference type="RefSeq" id="WP_133483750.1">
    <property type="nucleotide sequence ID" value="NZ_SNWH01000014.1"/>
</dbReference>
<evidence type="ECO:0000313" key="1">
    <source>
        <dbReference type="EMBL" id="TDO04639.1"/>
    </source>
</evidence>
<evidence type="ECO:0008006" key="3">
    <source>
        <dbReference type="Google" id="ProtNLM"/>
    </source>
</evidence>
<evidence type="ECO:0000313" key="2">
    <source>
        <dbReference type="Proteomes" id="UP000295150"/>
    </source>
</evidence>
<keyword evidence="2" id="KW-1185">Reference proteome</keyword>
<dbReference type="EMBL" id="SNWH01000014">
    <property type="protein sequence ID" value="TDO04639.1"/>
    <property type="molecule type" value="Genomic_DNA"/>
</dbReference>
<proteinExistence type="predicted"/>
<accession>A0A4V3BZ05</accession>
<dbReference type="Proteomes" id="UP000295150">
    <property type="component" value="Unassembled WGS sequence"/>
</dbReference>
<sequence>MVATNDVKNRVKKHRAALRAAGLRPIQIWVPDTRQPGFAEEARRQCAVVAAADAGDRDLQDFMDAALLDLDNDEGDA</sequence>
<dbReference type="AlphaFoldDB" id="A0A4V3BZ05"/>
<comment type="caution">
    <text evidence="1">The sequence shown here is derived from an EMBL/GenBank/DDBJ whole genome shotgun (WGS) entry which is preliminary data.</text>
</comment>
<dbReference type="OrthoDB" id="3734119at2"/>
<gene>
    <name evidence="1" type="ORF">DFO68_11457</name>
</gene>
<name>A0A4V3BZ05_9GAMM</name>